<comment type="similarity">
    <text evidence="1">Belongs to the 3-hydroxyacyl-CoA dehydrogenase family.</text>
</comment>
<evidence type="ECO:0000256" key="3">
    <source>
        <dbReference type="PIRSR" id="PIRSR000105-1"/>
    </source>
</evidence>
<dbReference type="GO" id="GO:0016616">
    <property type="term" value="F:oxidoreductase activity, acting on the CH-OH group of donors, NAD or NADP as acceptor"/>
    <property type="evidence" value="ECO:0007669"/>
    <property type="project" value="InterPro"/>
</dbReference>
<dbReference type="InterPro" id="IPR008927">
    <property type="entry name" value="6-PGluconate_DH-like_C_sf"/>
</dbReference>
<dbReference type="GeneID" id="37134019"/>
<sequence>MADSDTKYVAIIGCGTIGRQVALVYAQHNRKVTLYDTNKDVAQDALHWIELKLEQNSEQPNLVKTARELKDTVENAWMVIECIAEDINAKKQLFNTLSSLCASNTTITTNSSSIRSSVLVQGIVAASQRRILNAHYFPPEQGPFVELMSCGHTDPDVIEFLSKELRGIGRCPVVCQADSTGFIMNRIWAAVKREIMMVLADGAGNPTDIDAMLKQVMHAKYGPCELMDLVGLQTVCDIEEIYLKERTYLPSYALEFFREKYVESGTG</sequence>
<dbReference type="SUPFAM" id="SSF48179">
    <property type="entry name" value="6-phosphogluconate dehydrogenase C-terminal domain-like"/>
    <property type="match status" value="1"/>
</dbReference>
<dbReference type="Gene3D" id="3.40.50.720">
    <property type="entry name" value="NAD(P)-binding Rossmann-like Domain"/>
    <property type="match status" value="1"/>
</dbReference>
<evidence type="ECO:0000313" key="7">
    <source>
        <dbReference type="Proteomes" id="UP000248340"/>
    </source>
</evidence>
<dbReference type="InterPro" id="IPR022694">
    <property type="entry name" value="3-OHacyl-CoA_DH"/>
</dbReference>
<feature type="non-terminal residue" evidence="6">
    <location>
        <position position="267"/>
    </location>
</feature>
<evidence type="ECO:0000313" key="6">
    <source>
        <dbReference type="EMBL" id="PYH83344.1"/>
    </source>
</evidence>
<evidence type="ECO:0000256" key="2">
    <source>
        <dbReference type="ARBA" id="ARBA00023002"/>
    </source>
</evidence>
<dbReference type="InterPro" id="IPR006176">
    <property type="entry name" value="3-OHacyl-CoA_DH_NAD-bd"/>
</dbReference>
<dbReference type="SUPFAM" id="SSF51735">
    <property type="entry name" value="NAD(P)-binding Rossmann-fold domains"/>
    <property type="match status" value="1"/>
</dbReference>
<dbReference type="Proteomes" id="UP000248340">
    <property type="component" value="Unassembled WGS sequence"/>
</dbReference>
<dbReference type="OrthoDB" id="5958943at2759"/>
<gene>
    <name evidence="6" type="ORF">BO82DRAFT_279891</name>
</gene>
<dbReference type="GO" id="GO:0006631">
    <property type="term" value="P:fatty acid metabolic process"/>
    <property type="evidence" value="ECO:0007669"/>
    <property type="project" value="InterPro"/>
</dbReference>
<keyword evidence="7" id="KW-1185">Reference proteome</keyword>
<dbReference type="Pfam" id="PF02737">
    <property type="entry name" value="3HCDH_N"/>
    <property type="match status" value="1"/>
</dbReference>
<evidence type="ECO:0000259" key="5">
    <source>
        <dbReference type="Pfam" id="PF02737"/>
    </source>
</evidence>
<dbReference type="PANTHER" id="PTHR48075:SF3">
    <property type="entry name" value="3-HYDROXYACYL-COA DEHYDROGENASE"/>
    <property type="match status" value="1"/>
</dbReference>
<evidence type="ECO:0000259" key="4">
    <source>
        <dbReference type="Pfam" id="PF00725"/>
    </source>
</evidence>
<feature type="domain" description="3-hydroxyacyl-CoA dehydrogenase NAD binding" evidence="5">
    <location>
        <begin position="9"/>
        <end position="176"/>
    </location>
</feature>
<reference evidence="6 7" key="1">
    <citation type="submission" date="2016-12" db="EMBL/GenBank/DDBJ databases">
        <title>The genomes of Aspergillus section Nigri reveals drivers in fungal speciation.</title>
        <authorList>
            <consortium name="DOE Joint Genome Institute"/>
            <person name="Vesth T.C."/>
            <person name="Nybo J."/>
            <person name="Theobald S."/>
            <person name="Brandl J."/>
            <person name="Frisvad J.C."/>
            <person name="Nielsen K.F."/>
            <person name="Lyhne E.K."/>
            <person name="Kogle M.E."/>
            <person name="Kuo A."/>
            <person name="Riley R."/>
            <person name="Clum A."/>
            <person name="Nolan M."/>
            <person name="Lipzen A."/>
            <person name="Salamov A."/>
            <person name="Henrissat B."/>
            <person name="Wiebenga A."/>
            <person name="De Vries R.P."/>
            <person name="Grigoriev I.V."/>
            <person name="Mortensen U.H."/>
            <person name="Andersen M.R."/>
            <person name="Baker S.E."/>
        </authorList>
    </citation>
    <scope>NUCLEOTIDE SEQUENCE [LARGE SCALE GENOMIC DNA]</scope>
    <source>
        <strain evidence="6 7">CBS 121591</strain>
    </source>
</reference>
<evidence type="ECO:0000256" key="1">
    <source>
        <dbReference type="ARBA" id="ARBA00009463"/>
    </source>
</evidence>
<dbReference type="STRING" id="1448315.A0A319CDS3"/>
<feature type="domain" description="3-hydroxyacyl-CoA dehydrogenase C-terminal" evidence="4">
    <location>
        <begin position="181"/>
        <end position="265"/>
    </location>
</feature>
<protein>
    <submittedName>
        <fullName evidence="6">NAD(P)-binding protein</fullName>
    </submittedName>
</protein>
<dbReference type="PIRSF" id="PIRSF000105">
    <property type="entry name" value="HCDH"/>
    <property type="match status" value="1"/>
</dbReference>
<dbReference type="VEuPathDB" id="FungiDB:BO82DRAFT_279891"/>
<feature type="site" description="Important for catalytic activity" evidence="3">
    <location>
        <position position="135"/>
    </location>
</feature>
<accession>A0A319CDS3</accession>
<dbReference type="InterPro" id="IPR013328">
    <property type="entry name" value="6PGD_dom2"/>
</dbReference>
<dbReference type="InterPro" id="IPR036291">
    <property type="entry name" value="NAD(P)-bd_dom_sf"/>
</dbReference>
<dbReference type="PANTHER" id="PTHR48075">
    <property type="entry name" value="3-HYDROXYACYL-COA DEHYDROGENASE FAMILY PROTEIN"/>
    <property type="match status" value="1"/>
</dbReference>
<organism evidence="6 7">
    <name type="scientific">Aspergillus uvarum CBS 121591</name>
    <dbReference type="NCBI Taxonomy" id="1448315"/>
    <lineage>
        <taxon>Eukaryota</taxon>
        <taxon>Fungi</taxon>
        <taxon>Dikarya</taxon>
        <taxon>Ascomycota</taxon>
        <taxon>Pezizomycotina</taxon>
        <taxon>Eurotiomycetes</taxon>
        <taxon>Eurotiomycetidae</taxon>
        <taxon>Eurotiales</taxon>
        <taxon>Aspergillaceae</taxon>
        <taxon>Aspergillus</taxon>
        <taxon>Aspergillus subgen. Circumdati</taxon>
    </lineage>
</organism>
<dbReference type="AlphaFoldDB" id="A0A319CDS3"/>
<dbReference type="EMBL" id="KZ821690">
    <property type="protein sequence ID" value="PYH83344.1"/>
    <property type="molecule type" value="Genomic_DNA"/>
</dbReference>
<dbReference type="RefSeq" id="XP_025493544.1">
    <property type="nucleotide sequence ID" value="XM_025631278.1"/>
</dbReference>
<proteinExistence type="inferred from homology"/>
<dbReference type="Gene3D" id="1.10.1040.10">
    <property type="entry name" value="N-(1-d-carboxylethyl)-l-norvaline Dehydrogenase, domain 2"/>
    <property type="match status" value="1"/>
</dbReference>
<dbReference type="GO" id="GO:0070403">
    <property type="term" value="F:NAD+ binding"/>
    <property type="evidence" value="ECO:0007669"/>
    <property type="project" value="InterPro"/>
</dbReference>
<dbReference type="InterPro" id="IPR006108">
    <property type="entry name" value="3HC_DH_C"/>
</dbReference>
<dbReference type="Pfam" id="PF00725">
    <property type="entry name" value="3HCDH"/>
    <property type="match status" value="1"/>
</dbReference>
<name>A0A319CDS3_9EURO</name>
<keyword evidence="2" id="KW-0560">Oxidoreductase</keyword>